<feature type="region of interest" description="Disordered" evidence="1">
    <location>
        <begin position="184"/>
        <end position="206"/>
    </location>
</feature>
<dbReference type="PROSITE" id="PS51257">
    <property type="entry name" value="PROKAR_LIPOPROTEIN"/>
    <property type="match status" value="1"/>
</dbReference>
<evidence type="ECO:0000256" key="2">
    <source>
        <dbReference type="SAM" id="SignalP"/>
    </source>
</evidence>
<dbReference type="Proteomes" id="UP001500547">
    <property type="component" value="Unassembled WGS sequence"/>
</dbReference>
<comment type="caution">
    <text evidence="3">The sequence shown here is derived from an EMBL/GenBank/DDBJ whole genome shotgun (WGS) entry which is preliminary data.</text>
</comment>
<evidence type="ECO:0000313" key="4">
    <source>
        <dbReference type="Proteomes" id="UP001500547"/>
    </source>
</evidence>
<keyword evidence="4" id="KW-1185">Reference proteome</keyword>
<name>A0ABP9QJB7_9RHOO</name>
<feature type="chain" id="PRO_5046144372" description="Lipoprotein" evidence="2">
    <location>
        <begin position="21"/>
        <end position="206"/>
    </location>
</feature>
<proteinExistence type="predicted"/>
<sequence length="206" mass="21672">MNRLRGITLLLLPAVLAACAAPKRPVIVPYVAPASGKVAKIQLRSAALFGTGAIFSFADSANCSTPRLVTSTSKPGEALLSGTTIPADVPQTFLFTHRIQAGKVCGVLVTFKPAAEKNYALFMTTATVDTCSVNILDITDPVAAKTEQHSFQRRPSANGVETGNYCLSADIDAELAKTRKLNRSGMQMSDLKSLLPPAPAETGAKP</sequence>
<organism evidence="3 4">
    <name type="scientific">Viridibacterium curvum</name>
    <dbReference type="NCBI Taxonomy" id="1101404"/>
    <lineage>
        <taxon>Bacteria</taxon>
        <taxon>Pseudomonadati</taxon>
        <taxon>Pseudomonadota</taxon>
        <taxon>Betaproteobacteria</taxon>
        <taxon>Rhodocyclales</taxon>
        <taxon>Rhodocyclaceae</taxon>
        <taxon>Viridibacterium</taxon>
    </lineage>
</organism>
<feature type="signal peptide" evidence="2">
    <location>
        <begin position="1"/>
        <end position="20"/>
    </location>
</feature>
<keyword evidence="2" id="KW-0732">Signal</keyword>
<protein>
    <recommendedName>
        <fullName evidence="5">Lipoprotein</fullName>
    </recommendedName>
</protein>
<dbReference type="RefSeq" id="WP_345532180.1">
    <property type="nucleotide sequence ID" value="NZ_BAABLD010000007.1"/>
</dbReference>
<evidence type="ECO:0000313" key="3">
    <source>
        <dbReference type="EMBL" id="GAA5162859.1"/>
    </source>
</evidence>
<gene>
    <name evidence="3" type="ORF">GCM10025770_14150</name>
</gene>
<dbReference type="EMBL" id="BAABLD010000007">
    <property type="protein sequence ID" value="GAA5162859.1"/>
    <property type="molecule type" value="Genomic_DNA"/>
</dbReference>
<accession>A0ABP9QJB7</accession>
<evidence type="ECO:0000256" key="1">
    <source>
        <dbReference type="SAM" id="MobiDB-lite"/>
    </source>
</evidence>
<reference evidence="4" key="1">
    <citation type="journal article" date="2019" name="Int. J. Syst. Evol. Microbiol.">
        <title>The Global Catalogue of Microorganisms (GCM) 10K type strain sequencing project: providing services to taxonomists for standard genome sequencing and annotation.</title>
        <authorList>
            <consortium name="The Broad Institute Genomics Platform"/>
            <consortium name="The Broad Institute Genome Sequencing Center for Infectious Disease"/>
            <person name="Wu L."/>
            <person name="Ma J."/>
        </authorList>
    </citation>
    <scope>NUCLEOTIDE SEQUENCE [LARGE SCALE GENOMIC DNA]</scope>
    <source>
        <strain evidence="4">JCM 18715</strain>
    </source>
</reference>
<evidence type="ECO:0008006" key="5">
    <source>
        <dbReference type="Google" id="ProtNLM"/>
    </source>
</evidence>